<proteinExistence type="predicted"/>
<evidence type="ECO:0000256" key="1">
    <source>
        <dbReference type="SAM" id="MobiDB-lite"/>
    </source>
</evidence>
<gene>
    <name evidence="3" type="ORF">ACFSAS_07385</name>
</gene>
<evidence type="ECO:0000313" key="4">
    <source>
        <dbReference type="Proteomes" id="UP001597092"/>
    </source>
</evidence>
<evidence type="ECO:0000313" key="3">
    <source>
        <dbReference type="EMBL" id="MFD1685434.1"/>
    </source>
</evidence>
<dbReference type="Proteomes" id="UP001597092">
    <property type="component" value="Unassembled WGS sequence"/>
</dbReference>
<accession>A0ABD6DVU9</accession>
<comment type="caution">
    <text evidence="3">The sequence shown here is derived from an EMBL/GenBank/DDBJ whole genome shotgun (WGS) entry which is preliminary data.</text>
</comment>
<name>A0ABD6DVU9_9EURY</name>
<keyword evidence="2" id="KW-1133">Transmembrane helix</keyword>
<sequence length="96" mass="9910">MVDVRTLAAAVLGVALGLLFLAAPETIVQVQSAGRLPQDRRGRYGEDGVSEAGGDGRSDSDGSGAGSAVPTRWRRLVQVVGVALALGGLYFAWTLI</sequence>
<dbReference type="EMBL" id="JBHUDP010000002">
    <property type="protein sequence ID" value="MFD1685434.1"/>
    <property type="molecule type" value="Genomic_DNA"/>
</dbReference>
<feature type="region of interest" description="Disordered" evidence="1">
    <location>
        <begin position="33"/>
        <end position="69"/>
    </location>
</feature>
<evidence type="ECO:0000256" key="2">
    <source>
        <dbReference type="SAM" id="Phobius"/>
    </source>
</evidence>
<dbReference type="RefSeq" id="WP_256306558.1">
    <property type="nucleotide sequence ID" value="NZ_JANHAW010000001.1"/>
</dbReference>
<organism evidence="3 4">
    <name type="scientific">Halobellus litoreus</name>
    <dbReference type="NCBI Taxonomy" id="755310"/>
    <lineage>
        <taxon>Archaea</taxon>
        <taxon>Methanobacteriati</taxon>
        <taxon>Methanobacteriota</taxon>
        <taxon>Stenosarchaea group</taxon>
        <taxon>Halobacteria</taxon>
        <taxon>Halobacteriales</taxon>
        <taxon>Haloferacaceae</taxon>
        <taxon>Halobellus</taxon>
    </lineage>
</organism>
<keyword evidence="2" id="KW-0472">Membrane</keyword>
<keyword evidence="4" id="KW-1185">Reference proteome</keyword>
<protein>
    <submittedName>
        <fullName evidence="3">Uncharacterized protein</fullName>
    </submittedName>
</protein>
<keyword evidence="2" id="KW-0812">Transmembrane</keyword>
<reference evidence="3 4" key="1">
    <citation type="journal article" date="2019" name="Int. J. Syst. Evol. Microbiol.">
        <title>The Global Catalogue of Microorganisms (GCM) 10K type strain sequencing project: providing services to taxonomists for standard genome sequencing and annotation.</title>
        <authorList>
            <consortium name="The Broad Institute Genomics Platform"/>
            <consortium name="The Broad Institute Genome Sequencing Center for Infectious Disease"/>
            <person name="Wu L."/>
            <person name="Ma J."/>
        </authorList>
    </citation>
    <scope>NUCLEOTIDE SEQUENCE [LARGE SCALE GENOMIC DNA]</scope>
    <source>
        <strain evidence="3 4">CGMCC 1.10387</strain>
    </source>
</reference>
<feature type="compositionally biased region" description="Basic and acidic residues" evidence="1">
    <location>
        <begin position="37"/>
        <end position="46"/>
    </location>
</feature>
<feature type="transmembrane region" description="Helical" evidence="2">
    <location>
        <begin position="76"/>
        <end position="95"/>
    </location>
</feature>
<dbReference type="AlphaFoldDB" id="A0ABD6DVU9"/>